<dbReference type="Proteomes" id="UP001321018">
    <property type="component" value="Unassembled WGS sequence"/>
</dbReference>
<dbReference type="EMBL" id="JAOPKB010000008">
    <property type="protein sequence ID" value="MCU4973841.1"/>
    <property type="molecule type" value="Genomic_DNA"/>
</dbReference>
<dbReference type="EMBL" id="JAOPKA010000012">
    <property type="protein sequence ID" value="MCU4743048.1"/>
    <property type="molecule type" value="Genomic_DNA"/>
</dbReference>
<accession>A0AAP3E2X5</accession>
<reference evidence="2 4" key="1">
    <citation type="submission" date="2022-09" db="EMBL/GenBank/DDBJ databases">
        <title>Enrichment on poylsaccharides allowed isolation of novel metabolic and taxonomic groups of Haloarchaea.</title>
        <authorList>
            <person name="Sorokin D.Y."/>
            <person name="Elcheninov A.G."/>
            <person name="Khizhniak T.V."/>
            <person name="Kolganova T.V."/>
            <person name="Kublanov I.V."/>
        </authorList>
    </citation>
    <scope>NUCLEOTIDE SEQUENCE</scope>
    <source>
        <strain evidence="3 4">AArc-m2/3/4</strain>
        <strain evidence="2">AArc-xg1-1</strain>
    </source>
</reference>
<feature type="region of interest" description="Disordered" evidence="1">
    <location>
        <begin position="75"/>
        <end position="110"/>
    </location>
</feature>
<organism evidence="2 5">
    <name type="scientific">Natronoglomus mannanivorans</name>
    <dbReference type="NCBI Taxonomy" id="2979990"/>
    <lineage>
        <taxon>Archaea</taxon>
        <taxon>Methanobacteriati</taxon>
        <taxon>Methanobacteriota</taxon>
        <taxon>Stenosarchaea group</taxon>
        <taxon>Halobacteria</taxon>
        <taxon>Halobacteriales</taxon>
        <taxon>Natrialbaceae</taxon>
        <taxon>Natronoglomus</taxon>
    </lineage>
</organism>
<feature type="compositionally biased region" description="Acidic residues" evidence="1">
    <location>
        <begin position="75"/>
        <end position="87"/>
    </location>
</feature>
<keyword evidence="4" id="KW-1185">Reference proteome</keyword>
<evidence type="ECO:0000256" key="1">
    <source>
        <dbReference type="SAM" id="MobiDB-lite"/>
    </source>
</evidence>
<sequence>MEISRRHVLGLAAGSAVTGTGVLGYRHWRRDEDLLQFGEEVSEDVRTRCRRVERRLPEIVRVSISEPVSVQFVEFESEAESGGESEGETGNGTGTENEVEDETDEDGTLTHPADRIDRALEHVRHVTNLDFPPLLAQPAGSFNRSSRVLSLVDPETVDRSGLPDGISIDEDEIVGEPLIAHELTHAIQGERFDGYEPADGSTAAAQARRSVTEGTADYVAGRYRATCLDGAFDPCVHRAPFDPEWIPLAALANGHQQYVNGRLFVHAVVEHRGWEAVWDLHRSLPATTVEIAFPEQFLAESHSLESATLESEFESGPTHSASSDWLELETDRLGAFELYTKLFALGLVSPTDDEAAAEPLAAERTSYEWGYRSDLLRGFRGDRITVYGYVDELDRLGACWRTAWQDVADAEAIAGAVERGYDDHGNPDDGGWYLDGAFHTLEQADTTVTFGMGPTPAAVRDGIGVGRTER</sequence>
<name>A0AAP3E2X5_9EURY</name>
<gene>
    <name evidence="3" type="ORF">OB955_13970</name>
    <name evidence="2" type="ORF">OB960_16805</name>
</gene>
<evidence type="ECO:0008006" key="6">
    <source>
        <dbReference type="Google" id="ProtNLM"/>
    </source>
</evidence>
<protein>
    <recommendedName>
        <fullName evidence="6">DUF4157 domain-containing protein</fullName>
    </recommendedName>
</protein>
<feature type="compositionally biased region" description="Acidic residues" evidence="1">
    <location>
        <begin position="97"/>
        <end position="107"/>
    </location>
</feature>
<evidence type="ECO:0000313" key="5">
    <source>
        <dbReference type="Proteomes" id="UP001321018"/>
    </source>
</evidence>
<dbReference type="RefSeq" id="WP_338004866.1">
    <property type="nucleotide sequence ID" value="NZ_JAOPKA010000012.1"/>
</dbReference>
<evidence type="ECO:0000313" key="3">
    <source>
        <dbReference type="EMBL" id="MCU4973841.1"/>
    </source>
</evidence>
<evidence type="ECO:0000313" key="2">
    <source>
        <dbReference type="EMBL" id="MCU4743048.1"/>
    </source>
</evidence>
<evidence type="ECO:0000313" key="4">
    <source>
        <dbReference type="Proteomes" id="UP001320972"/>
    </source>
</evidence>
<dbReference type="AlphaFoldDB" id="A0AAP3E2X5"/>
<comment type="caution">
    <text evidence="2">The sequence shown here is derived from an EMBL/GenBank/DDBJ whole genome shotgun (WGS) entry which is preliminary data.</text>
</comment>
<dbReference type="Proteomes" id="UP001320972">
    <property type="component" value="Unassembled WGS sequence"/>
</dbReference>
<proteinExistence type="predicted"/>